<gene>
    <name evidence="1" type="ORF">7-7-1_00022</name>
</gene>
<evidence type="ECO:0000313" key="1">
    <source>
        <dbReference type="EMBL" id="AFH19720.1"/>
    </source>
</evidence>
<organism evidence="1 2">
    <name type="scientific">Agrobacterium phage 7-7-1</name>
    <dbReference type="NCBI Taxonomy" id="1161931"/>
    <lineage>
        <taxon>Viruses</taxon>
        <taxon>Duplodnaviria</taxon>
        <taxon>Heunggongvirae</taxon>
        <taxon>Uroviricota</taxon>
        <taxon>Caudoviricetes</taxon>
        <taxon>Schmittlotzvirus</taxon>
        <taxon>Schmittlotzvirus sv771</taxon>
    </lineage>
</organism>
<protein>
    <submittedName>
        <fullName evidence="1">Uncharacterized protein</fullName>
    </submittedName>
</protein>
<proteinExistence type="predicted"/>
<sequence>MTAFLDIRVAVSDDEFKNFILRLASSPVALKATDEDGEELSTAPVGDVDKFGIPWLESVHAGTKTQTKDGRWKRLKGVTEEQRDAAELAYKQANPTPTGPAAVQAVFAAPTVPGLPVVPGAPVASQPVYVPQTATAPTPPAVNPAPASVTIPPQVPGAPAAVAAPAIPGMTPPAPVVPVVVEDKPVTLDDVGTAFANLQAKYGDLPQEFVDSIYSAAKVSNPNDIVNDESARKRVIETITLTLAQNS</sequence>
<dbReference type="EMBL" id="JQ312117">
    <property type="protein sequence ID" value="AFH19720.1"/>
    <property type="molecule type" value="Genomic_DNA"/>
</dbReference>
<accession>J7F8X7</accession>
<dbReference type="Proteomes" id="UP000003754">
    <property type="component" value="Segment"/>
</dbReference>
<reference evidence="1 2" key="1">
    <citation type="submission" date="2011-12" db="EMBL/GenBank/DDBJ databases">
        <title>The genome sequence of the flagella-specific Agrobacterium bacteriophage 7-7-1.</title>
        <authorList>
            <person name="Schmitt R."/>
            <person name="Van den Bossche A."/>
            <person name="Lavigne R."/>
            <person name="Kropinski A.M."/>
        </authorList>
    </citation>
    <scope>NUCLEOTIDE SEQUENCE [LARGE SCALE GENOMIC DNA]</scope>
</reference>
<keyword evidence="2" id="KW-1185">Reference proteome</keyword>
<dbReference type="KEGG" id="vg:14011975"/>
<evidence type="ECO:0000313" key="2">
    <source>
        <dbReference type="Proteomes" id="UP000003754"/>
    </source>
</evidence>
<dbReference type="GeneID" id="14011975"/>
<name>J7F8X7_9CAUD</name>
<dbReference type="RefSeq" id="YP_007006478.1">
    <property type="nucleotide sequence ID" value="NC_019519.1"/>
</dbReference>